<proteinExistence type="predicted"/>
<dbReference type="KEGG" id="afs:AFR_42620"/>
<evidence type="ECO:0000256" key="2">
    <source>
        <dbReference type="SAM" id="SignalP"/>
    </source>
</evidence>
<evidence type="ECO:0008006" key="5">
    <source>
        <dbReference type="Google" id="ProtNLM"/>
    </source>
</evidence>
<dbReference type="RefSeq" id="WP_023563109.1">
    <property type="nucleotide sequence ID" value="NC_022657.1"/>
</dbReference>
<keyword evidence="2" id="KW-0732">Signal</keyword>
<name>U5WC40_9ACTN</name>
<feature type="signal peptide" evidence="2">
    <location>
        <begin position="1"/>
        <end position="23"/>
    </location>
</feature>
<protein>
    <recommendedName>
        <fullName evidence="5">Beta propeller domain-containing protein</fullName>
    </recommendedName>
</protein>
<evidence type="ECO:0000313" key="3">
    <source>
        <dbReference type="EMBL" id="AGZ46778.1"/>
    </source>
</evidence>
<dbReference type="HOGENOM" id="CLU_015706_3_0_11"/>
<keyword evidence="4" id="KW-1185">Reference proteome</keyword>
<dbReference type="PATRIC" id="fig|1246995.3.peg.8625"/>
<evidence type="ECO:0000313" key="4">
    <source>
        <dbReference type="Proteomes" id="UP000017746"/>
    </source>
</evidence>
<dbReference type="InterPro" id="IPR019198">
    <property type="entry name" value="Beta_propeller_containing"/>
</dbReference>
<feature type="region of interest" description="Disordered" evidence="1">
    <location>
        <begin position="97"/>
        <end position="116"/>
    </location>
</feature>
<sequence>MSRRLLFCAVLALTIPLAGCTSAPEPEPVAPPPATPIAGAATAMRLVAFDSCEQLITDLRRAAKANVGPWGFGGDAMPEVLRGGARTMADSAAAGAEKSVAPPAFSGTNVHEQGADEPDVVKTDGRRIVTISAGYLRVVDAATRKETGKLDLDVQGAQLQLLLSGDSALVLVPSGLVHRYFSDKRQAAAQAAEGPQVLLVDLTGAPKIVSRYRGEGNLVDARMTGTTARVVLRTTPRIKFPDDPDASEQKRLSANRGAIDSAPGSAWLPGWEVTDGTQTTKGQVDCGRVSRPTEYSGGALVSVLTFDLTKPTLGSGEPVTIVADGDTVYGTADSLYLASDQRWKLDRFLGRADVPVRQETDLYKFTIQSNQPPVYRAAGTVPGFLINQYALSDWDDHLRVATTDAKTDRSAVRVLTEQGDKLVQTGIVDGLGKGERIYSVRFIGARGYVVTFKQTDPLYSLDLSNPAQPKVTGELKITGYSAHLQPVGEDRLIGIGQEADTNGRTQGLQVSLFDVSNPAQPKRLSQYHLPQGYSDAEYDPHSLLWWPASNLLVVPVNTYTVRGGQSEALALTVTGSTIKLADRVTQPTAAGYQPMIQRSLVIGNVLWTLSDSGLQASDMSTMDRLSWLPLS</sequence>
<dbReference type="Proteomes" id="UP000017746">
    <property type="component" value="Chromosome"/>
</dbReference>
<organism evidence="3 4">
    <name type="scientific">Actinoplanes friuliensis DSM 7358</name>
    <dbReference type="NCBI Taxonomy" id="1246995"/>
    <lineage>
        <taxon>Bacteria</taxon>
        <taxon>Bacillati</taxon>
        <taxon>Actinomycetota</taxon>
        <taxon>Actinomycetes</taxon>
        <taxon>Micromonosporales</taxon>
        <taxon>Micromonosporaceae</taxon>
        <taxon>Actinoplanes</taxon>
    </lineage>
</organism>
<dbReference type="STRING" id="1246995.AFR_42620"/>
<dbReference type="EMBL" id="CP006272">
    <property type="protein sequence ID" value="AGZ46778.1"/>
    <property type="molecule type" value="Genomic_DNA"/>
</dbReference>
<feature type="chain" id="PRO_5004665786" description="Beta propeller domain-containing protein" evidence="2">
    <location>
        <begin position="24"/>
        <end position="631"/>
    </location>
</feature>
<accession>U5WC40</accession>
<dbReference type="AlphaFoldDB" id="U5WC40"/>
<evidence type="ECO:0000256" key="1">
    <source>
        <dbReference type="SAM" id="MobiDB-lite"/>
    </source>
</evidence>
<gene>
    <name evidence="3" type="ORF">AFR_42620</name>
</gene>
<dbReference type="Pfam" id="PF09826">
    <property type="entry name" value="Beta_propel"/>
    <property type="match status" value="1"/>
</dbReference>
<dbReference type="eggNOG" id="COG4880">
    <property type="taxonomic scope" value="Bacteria"/>
</dbReference>
<reference evidence="3 4" key="1">
    <citation type="journal article" date="2014" name="J. Biotechnol.">
        <title>Complete genome sequence of the actinobacterium Actinoplanes friuliensis HAG 010964, producer of the lipopeptide antibiotic friulimycin.</title>
        <authorList>
            <person name="Ruckert C."/>
            <person name="Szczepanowski R."/>
            <person name="Albersmeier A."/>
            <person name="Goesmann A."/>
            <person name="Fischer N."/>
            <person name="Steinkamper A."/>
            <person name="Puhler A."/>
            <person name="Biener R."/>
            <person name="Schwartz D."/>
            <person name="Kalinowski J."/>
        </authorList>
    </citation>
    <scope>NUCLEOTIDE SEQUENCE [LARGE SCALE GENOMIC DNA]</scope>
    <source>
        <strain evidence="3 4">DSM 7358</strain>
    </source>
</reference>